<organism evidence="2 3">
    <name type="scientific">Priestia filamentosa</name>
    <dbReference type="NCBI Taxonomy" id="1402861"/>
    <lineage>
        <taxon>Bacteria</taxon>
        <taxon>Bacillati</taxon>
        <taxon>Bacillota</taxon>
        <taxon>Bacilli</taxon>
        <taxon>Bacillales</taxon>
        <taxon>Bacillaceae</taxon>
        <taxon>Priestia</taxon>
    </lineage>
</organism>
<dbReference type="KEGG" id="beo:BEH_24665"/>
<evidence type="ECO:0000259" key="1">
    <source>
        <dbReference type="SMART" id="SM00507"/>
    </source>
</evidence>
<keyword evidence="2" id="KW-0614">Plasmid</keyword>
<proteinExistence type="predicted"/>
<name>A0A2S1M0K5_9BACI</name>
<protein>
    <recommendedName>
        <fullName evidence="1">HNH nuclease domain-containing protein</fullName>
    </recommendedName>
</protein>
<dbReference type="Proteomes" id="UP000036202">
    <property type="component" value="Plasmid pbeh1"/>
</dbReference>
<dbReference type="AlphaFoldDB" id="A0A2S1M0K5"/>
<dbReference type="InterPro" id="IPR003615">
    <property type="entry name" value="HNH_nuc"/>
</dbReference>
<gene>
    <name evidence="2" type="ORF">BEH_24665</name>
</gene>
<dbReference type="InterPro" id="IPR002711">
    <property type="entry name" value="HNH"/>
</dbReference>
<dbReference type="CDD" id="cd00085">
    <property type="entry name" value="HNHc"/>
    <property type="match status" value="1"/>
</dbReference>
<keyword evidence="3" id="KW-1185">Reference proteome</keyword>
<dbReference type="RefSeq" id="WP_063592716.1">
    <property type="nucleotide sequence ID" value="NZ_CP015323.1"/>
</dbReference>
<evidence type="ECO:0000313" key="3">
    <source>
        <dbReference type="Proteomes" id="UP000036202"/>
    </source>
</evidence>
<evidence type="ECO:0000313" key="2">
    <source>
        <dbReference type="EMBL" id="AWG44894.1"/>
    </source>
</evidence>
<dbReference type="Gene3D" id="1.10.30.50">
    <property type="match status" value="1"/>
</dbReference>
<feature type="domain" description="HNH nuclease" evidence="1">
    <location>
        <begin position="98"/>
        <end position="146"/>
    </location>
</feature>
<dbReference type="EMBL" id="CP015323">
    <property type="protein sequence ID" value="AWG44894.1"/>
    <property type="molecule type" value="Genomic_DNA"/>
</dbReference>
<geneLocation type="plasmid" evidence="3">
    <name>pbeh1</name>
</geneLocation>
<sequence>MASLQLSSDLINIWERVGGDRNHFENRMLTFIEEEILVLLKPQEALVTKWKASENGRRDFAKYLLEKLGYYPPSETMETLWRYYTKRGGKQRNKSLALTFANYVEKQCMHCETKKGPFHVDHIIPLAKGGQDEASNLQCLCSDCNWKKGFGLDIKFNLFFNNRR</sequence>
<dbReference type="Pfam" id="PF01844">
    <property type="entry name" value="HNH"/>
    <property type="match status" value="1"/>
</dbReference>
<dbReference type="SMART" id="SM00507">
    <property type="entry name" value="HNHc"/>
    <property type="match status" value="1"/>
</dbReference>
<reference evidence="2 3" key="1">
    <citation type="journal article" date="2015" name="PLoS ONE">
        <title>Genome Sequence of Bacillus endophyticus and Analysis of Its Companion Mechanism in the Ketogulonigenium vulgare-Bacillus Strain Consortium.</title>
        <authorList>
            <person name="Jia N."/>
            <person name="Du J."/>
            <person name="Ding M.Z."/>
            <person name="Gao F."/>
            <person name="Yuan Y.J."/>
        </authorList>
    </citation>
    <scope>NUCLEOTIDE SEQUENCE [LARGE SCALE GENOMIC DNA]</scope>
    <source>
        <strain evidence="2 3">Hbe603</strain>
        <plasmid evidence="3">pbeh1</plasmid>
    </source>
</reference>
<accession>A0A2S1M0K5</accession>